<evidence type="ECO:0000313" key="3">
    <source>
        <dbReference type="Proteomes" id="UP001235712"/>
    </source>
</evidence>
<evidence type="ECO:0000259" key="1">
    <source>
        <dbReference type="Pfam" id="PF14024"/>
    </source>
</evidence>
<name>A0ABT9PEV7_9ACTN</name>
<accession>A0ABT9PEV7</accession>
<dbReference type="InterPro" id="IPR025334">
    <property type="entry name" value="DUF4240"/>
</dbReference>
<dbReference type="Proteomes" id="UP001235712">
    <property type="component" value="Unassembled WGS sequence"/>
</dbReference>
<comment type="caution">
    <text evidence="2">The sequence shown here is derived from an EMBL/GenBank/DDBJ whole genome shotgun (WGS) entry which is preliminary data.</text>
</comment>
<organism evidence="2 3">
    <name type="scientific">Kineosporia succinea</name>
    <dbReference type="NCBI Taxonomy" id="84632"/>
    <lineage>
        <taxon>Bacteria</taxon>
        <taxon>Bacillati</taxon>
        <taxon>Actinomycetota</taxon>
        <taxon>Actinomycetes</taxon>
        <taxon>Kineosporiales</taxon>
        <taxon>Kineosporiaceae</taxon>
        <taxon>Kineosporia</taxon>
    </lineage>
</organism>
<protein>
    <recommendedName>
        <fullName evidence="1">DUF4240 domain-containing protein</fullName>
    </recommendedName>
</protein>
<proteinExistence type="predicted"/>
<gene>
    <name evidence="2" type="ORF">J2S57_006987</name>
</gene>
<dbReference type="Pfam" id="PF14024">
    <property type="entry name" value="DUF4240"/>
    <property type="match status" value="1"/>
</dbReference>
<dbReference type="RefSeq" id="WP_307250812.1">
    <property type="nucleotide sequence ID" value="NZ_JAUSQZ010000001.1"/>
</dbReference>
<dbReference type="EMBL" id="JAUSQZ010000001">
    <property type="protein sequence ID" value="MDP9831238.1"/>
    <property type="molecule type" value="Genomic_DNA"/>
</dbReference>
<sequence length="166" mass="18958">MEIDRFWEIVEAARAVPAPFDEALFNRLRQLPGDEIVEFGRRFGELQLELYRWDVWGAAYLIGGGCSDDAFIDFCAGVISLGREWLEQPDSLATHPEVQAEGGDQFEPLFYEEVTYVPARAWRQATGGTDFPQEPVAHDRDMGESFDFDDESEMRRRYPSLAPVCL</sequence>
<reference evidence="2 3" key="1">
    <citation type="submission" date="2023-07" db="EMBL/GenBank/DDBJ databases">
        <title>Sequencing the genomes of 1000 actinobacteria strains.</title>
        <authorList>
            <person name="Klenk H.-P."/>
        </authorList>
    </citation>
    <scope>NUCLEOTIDE SEQUENCE [LARGE SCALE GENOMIC DNA]</scope>
    <source>
        <strain evidence="2 3">DSM 44388</strain>
    </source>
</reference>
<evidence type="ECO:0000313" key="2">
    <source>
        <dbReference type="EMBL" id="MDP9831238.1"/>
    </source>
</evidence>
<keyword evidence="3" id="KW-1185">Reference proteome</keyword>
<feature type="domain" description="DUF4240" evidence="1">
    <location>
        <begin position="1"/>
        <end position="123"/>
    </location>
</feature>